<sequence>MADESTPCALEARSHAESSSGAGGAVECESCPVCTASNVIEGHFTSSAAARVVSDASHPAYPEGYTLTYKPVSQLKIFLSYGHDRFQQIAFHLKHALQQRGHVVWVDTERLSAGIDWEDGINNALTWVKEAKEDGRVLLLMTPHALRRPDGYCLNEITRAVQHHLNIFPVMVAESEPPPALTILPYFDMRQCVPADDDELKMDPGGDPWLDLMKHHMHSPLFLNKAQRLFAVLELFKSMKAYGVCAVAGLENLRPFPSSQDLPHNLSLYDDLSAVGFTMFPPSPPAPPDALDQIRDCDEALEWAAEKNGKMILLVTPQSVGRPKGVCLNDISAAIFKNLGFVPLMVRQCEIPLSICRIQWLDMSDCLLYDDPSSIAASSINEVRYSMRKDQLITALQGQLDHEGQQARLHSILAPVPFQQQISKLASRFVGRKWLIAQLTKWIDSPTASQMFWVTGQIGSGKTALAARLVQTIPEIKAFHFAFEEDEQTQNARRCVLSLAYQLTTQLKDYAAFLQAREPLEELVPVSTFNELVTHLLIKPLNEIAQLQSQNTPLVLLIDGLENLSDGKSDVSSLPVMTSRQSFAQCLVSALPSLVSQLPKWVRVIVLSRNDPAINAKLQNFTPNIVLEAYVKENKEDIKQFIEKSLCSSASTGLSSGKTLPPDQIDLIVERSEGLFLYAANVVQSLEEKWFAVGQSLPIGMNGYLYDFFVSHFGAKQYKRLIRPVLEVLCAAFEPLSLPTIASILKLQTNEQQEIATAFGSLLSIGADGSVRPFHSSVLNWVQELQSVDPFYVDVATGHELIGKWAVSEYEAVVAATPHEFINLHSRYSDAPSSAQSKTASEKNKATYTYIARHMLRHLMQVQSEEFMTHLATQLQRLRSNGLETFYHGKMEREGACALLKRNPSVGDFLIRYSTNKQCYCASFIKCIDPQTNELKIEHYLVHRLPNGKYSAVPPSDATDKTFTFLDLTSFVEYYQNKGVLRNAVMREGPLNREISSIE</sequence>
<dbReference type="Gene3D" id="3.40.50.10140">
    <property type="entry name" value="Toll/interleukin-1 receptor homology (TIR) domain"/>
    <property type="match status" value="1"/>
</dbReference>
<evidence type="ECO:0000259" key="3">
    <source>
        <dbReference type="PROSITE" id="PS50001"/>
    </source>
</evidence>
<feature type="domain" description="SH2" evidence="3">
    <location>
        <begin position="886"/>
        <end position="991"/>
    </location>
</feature>
<reference evidence="5" key="1">
    <citation type="journal article" date="2010" name="Genome Biol.">
        <title>Genome sequence of the necrotrophic plant pathogen Pythium ultimum reveals original pathogenicity mechanisms and effector repertoire.</title>
        <authorList>
            <person name="Levesque C.A."/>
            <person name="Brouwer H."/>
            <person name="Cano L."/>
            <person name="Hamilton J.P."/>
            <person name="Holt C."/>
            <person name="Huitema E."/>
            <person name="Raffaele S."/>
            <person name="Robideau G.P."/>
            <person name="Thines M."/>
            <person name="Win J."/>
            <person name="Zerillo M.M."/>
            <person name="Beakes G.W."/>
            <person name="Boore J.L."/>
            <person name="Busam D."/>
            <person name="Dumas B."/>
            <person name="Ferriera S."/>
            <person name="Fuerstenberg S.I."/>
            <person name="Gachon C.M."/>
            <person name="Gaulin E."/>
            <person name="Govers F."/>
            <person name="Grenville-Briggs L."/>
            <person name="Horner N."/>
            <person name="Hostetler J."/>
            <person name="Jiang R.H."/>
            <person name="Johnson J."/>
            <person name="Krajaejun T."/>
            <person name="Lin H."/>
            <person name="Meijer H.J."/>
            <person name="Moore B."/>
            <person name="Morris P."/>
            <person name="Phuntmart V."/>
            <person name="Puiu D."/>
            <person name="Shetty J."/>
            <person name="Stajich J.E."/>
            <person name="Tripathy S."/>
            <person name="Wawra S."/>
            <person name="van West P."/>
            <person name="Whitty B.R."/>
            <person name="Coutinho P.M."/>
            <person name="Henrissat B."/>
            <person name="Martin F."/>
            <person name="Thomas P.D."/>
            <person name="Tyler B.M."/>
            <person name="De Vries R.P."/>
            <person name="Kamoun S."/>
            <person name="Yandell M."/>
            <person name="Tisserat N."/>
            <person name="Buell C.R."/>
        </authorList>
    </citation>
    <scope>NUCLEOTIDE SEQUENCE</scope>
    <source>
        <strain evidence="5">DAOM:BR144</strain>
    </source>
</reference>
<dbReference type="SUPFAM" id="SSF55550">
    <property type="entry name" value="SH2 domain"/>
    <property type="match status" value="1"/>
</dbReference>
<dbReference type="eggNOG" id="KOG0504">
    <property type="taxonomic scope" value="Eukaryota"/>
</dbReference>
<dbReference type="STRING" id="431595.K3WAX1"/>
<evidence type="ECO:0000313" key="4">
    <source>
        <dbReference type="EnsemblProtists" id="PYU1_T002112"/>
    </source>
</evidence>
<protein>
    <recommendedName>
        <fullName evidence="3">SH2 domain-containing protein</fullName>
    </recommendedName>
</protein>
<dbReference type="InterPro" id="IPR027417">
    <property type="entry name" value="P-loop_NTPase"/>
</dbReference>
<dbReference type="Gene3D" id="3.30.505.10">
    <property type="entry name" value="SH2 domain"/>
    <property type="match status" value="1"/>
</dbReference>
<dbReference type="InterPro" id="IPR035897">
    <property type="entry name" value="Toll_tir_struct_dom_sf"/>
</dbReference>
<dbReference type="EnsemblProtists" id="PYU1_T002112">
    <property type="protein sequence ID" value="PYU1_T002112"/>
    <property type="gene ID" value="PYU1_G002110"/>
</dbReference>
<dbReference type="Pfam" id="PF13676">
    <property type="entry name" value="TIR_2"/>
    <property type="match status" value="1"/>
</dbReference>
<dbReference type="Pfam" id="PF00017">
    <property type="entry name" value="SH2"/>
    <property type="match status" value="1"/>
</dbReference>
<proteinExistence type="predicted"/>
<dbReference type="InParanoid" id="K3WAX1"/>
<dbReference type="SUPFAM" id="SSF52200">
    <property type="entry name" value="Toll/Interleukin receptor TIR domain"/>
    <property type="match status" value="1"/>
</dbReference>
<reference evidence="5" key="2">
    <citation type="submission" date="2010-04" db="EMBL/GenBank/DDBJ databases">
        <authorList>
            <person name="Buell R."/>
            <person name="Hamilton J."/>
            <person name="Hostetler J."/>
        </authorList>
    </citation>
    <scope>NUCLEOTIDE SEQUENCE [LARGE SCALE GENOMIC DNA]</scope>
    <source>
        <strain evidence="5">DAOM:BR144</strain>
    </source>
</reference>
<dbReference type="PROSITE" id="PS50001">
    <property type="entry name" value="SH2"/>
    <property type="match status" value="1"/>
</dbReference>
<dbReference type="PANTHER" id="PTHR10039">
    <property type="entry name" value="AMELOGENIN"/>
    <property type="match status" value="1"/>
</dbReference>
<dbReference type="InterPro" id="IPR036860">
    <property type="entry name" value="SH2_dom_sf"/>
</dbReference>
<reference evidence="4" key="3">
    <citation type="submission" date="2015-02" db="UniProtKB">
        <authorList>
            <consortium name="EnsemblProtists"/>
        </authorList>
    </citation>
    <scope>IDENTIFICATION</scope>
    <source>
        <strain evidence="4">DAOM BR144</strain>
    </source>
</reference>
<evidence type="ECO:0000256" key="1">
    <source>
        <dbReference type="ARBA" id="ARBA00022737"/>
    </source>
</evidence>
<dbReference type="SUPFAM" id="SSF52540">
    <property type="entry name" value="P-loop containing nucleoside triphosphate hydrolases"/>
    <property type="match status" value="1"/>
</dbReference>
<keyword evidence="5" id="KW-1185">Reference proteome</keyword>
<dbReference type="InterPro" id="IPR000157">
    <property type="entry name" value="TIR_dom"/>
</dbReference>
<dbReference type="InterPro" id="IPR056884">
    <property type="entry name" value="NPHP3-like_N"/>
</dbReference>
<dbReference type="GO" id="GO:0007165">
    <property type="term" value="P:signal transduction"/>
    <property type="evidence" value="ECO:0007669"/>
    <property type="project" value="InterPro"/>
</dbReference>
<dbReference type="Pfam" id="PF24883">
    <property type="entry name" value="NPHP3_N"/>
    <property type="match status" value="1"/>
</dbReference>
<dbReference type="SMART" id="SM00252">
    <property type="entry name" value="SH2"/>
    <property type="match status" value="1"/>
</dbReference>
<name>K3WAX1_GLOUD</name>
<dbReference type="InterPro" id="IPR000980">
    <property type="entry name" value="SH2"/>
</dbReference>
<organism evidence="4 5">
    <name type="scientific">Globisporangium ultimum (strain ATCC 200006 / CBS 805.95 / DAOM BR144)</name>
    <name type="common">Pythium ultimum</name>
    <dbReference type="NCBI Taxonomy" id="431595"/>
    <lineage>
        <taxon>Eukaryota</taxon>
        <taxon>Sar</taxon>
        <taxon>Stramenopiles</taxon>
        <taxon>Oomycota</taxon>
        <taxon>Peronosporomycetes</taxon>
        <taxon>Pythiales</taxon>
        <taxon>Pythiaceae</taxon>
        <taxon>Globisporangium</taxon>
    </lineage>
</organism>
<evidence type="ECO:0000256" key="2">
    <source>
        <dbReference type="PROSITE-ProRule" id="PRU00191"/>
    </source>
</evidence>
<dbReference type="HOGENOM" id="CLU_004734_0_0_1"/>
<dbReference type="VEuPathDB" id="FungiDB:PYU1_G002110"/>
<dbReference type="Gene3D" id="3.40.50.300">
    <property type="entry name" value="P-loop containing nucleotide triphosphate hydrolases"/>
    <property type="match status" value="1"/>
</dbReference>
<dbReference type="OMA" id="RQCEIPL"/>
<dbReference type="PANTHER" id="PTHR10039:SF17">
    <property type="entry name" value="FUNGAL STAND N-TERMINAL GOODBYE DOMAIN-CONTAINING PROTEIN-RELATED"/>
    <property type="match status" value="1"/>
</dbReference>
<keyword evidence="1" id="KW-0677">Repeat</keyword>
<dbReference type="AlphaFoldDB" id="K3WAX1"/>
<dbReference type="EMBL" id="GL376634">
    <property type="status" value="NOT_ANNOTATED_CDS"/>
    <property type="molecule type" value="Genomic_DNA"/>
</dbReference>
<dbReference type="CDD" id="cd00173">
    <property type="entry name" value="SH2"/>
    <property type="match status" value="1"/>
</dbReference>
<dbReference type="Proteomes" id="UP000019132">
    <property type="component" value="Unassembled WGS sequence"/>
</dbReference>
<keyword evidence="2" id="KW-0727">SH2 domain</keyword>
<accession>K3WAX1</accession>
<evidence type="ECO:0000313" key="5">
    <source>
        <dbReference type="Proteomes" id="UP000019132"/>
    </source>
</evidence>